<dbReference type="AlphaFoldDB" id="A0A9N9KNG9"/>
<feature type="region of interest" description="Disordered" evidence="3">
    <location>
        <begin position="1"/>
        <end position="36"/>
    </location>
</feature>
<dbReference type="SUPFAM" id="SSF57701">
    <property type="entry name" value="Zn2/Cys6 DNA-binding domain"/>
    <property type="match status" value="1"/>
</dbReference>
<sequence>MSDLSNKMALQASRQKSFPKAPQRTPSKEGNRSRSASGCWTCRLRRKKCDETGPECITCTERGLKCSGFGAIKPRWMDGGAQQEAVHQEIKATVASVTKMKRMMKLVQSRDKAPPGPRSASIPPELFNNVSGSFYIQDSCSSGPSRAASVGPTRLNSLPSQNTQPWVSSEVSPDWNFNTFPHQDETPFFRLADGSYNSLPSSFPAPAMNENCFYPPTTNGQDTFYHYTTPEPDSYLPSTTNSSGLAPNYAIFPQTYVFPPSPVSSVTTPDKPDMKFQTTRRLQEIFPHEDNSRQNYQERMNFPARNPQQIPLSPVCENGPAQNYDMSVKRPALLLPKAECPRPTNQVNISSLELSAQQNWIENANKLPSSSVDPRLQQLITATAELSRLVDLLRTSENQEREAHLKDAISWVLRIRDDYLTECEHSATRTLSNDDLSSLGSSIRFVLWTDITTRTFESAEVESPFSPFRGHITRLLEASLNTQQAYLGPTESWIFTGIESVTRLAQIRAELAREGVFDFHESQQHESAVLRNLEDHLENRDSHTPLDPKTALRRSIFLHTIMIYFHVVVQGPNPESIEIRKHVDIVIRDLVALNDPQSLSTDFVWPFLVAGSMAGSEHHQALHQLFSTNRFWGSPTKRFSNAWQIVQECWAMRGQGLCAEWKSARDNLVAKGYTVDTACW</sequence>
<organism evidence="5 6">
    <name type="scientific">Hymenoscyphus fraxineus</name>
    <dbReference type="NCBI Taxonomy" id="746836"/>
    <lineage>
        <taxon>Eukaryota</taxon>
        <taxon>Fungi</taxon>
        <taxon>Dikarya</taxon>
        <taxon>Ascomycota</taxon>
        <taxon>Pezizomycotina</taxon>
        <taxon>Leotiomycetes</taxon>
        <taxon>Helotiales</taxon>
        <taxon>Helotiaceae</taxon>
        <taxon>Hymenoscyphus</taxon>
    </lineage>
</organism>
<evidence type="ECO:0000256" key="3">
    <source>
        <dbReference type="SAM" id="MobiDB-lite"/>
    </source>
</evidence>
<keyword evidence="6" id="KW-1185">Reference proteome</keyword>
<dbReference type="GO" id="GO:0000981">
    <property type="term" value="F:DNA-binding transcription factor activity, RNA polymerase II-specific"/>
    <property type="evidence" value="ECO:0007669"/>
    <property type="project" value="InterPro"/>
</dbReference>
<comment type="caution">
    <text evidence="5">The sequence shown here is derived from an EMBL/GenBank/DDBJ whole genome shotgun (WGS) entry which is preliminary data.</text>
</comment>
<dbReference type="Pfam" id="PF00172">
    <property type="entry name" value="Zn_clus"/>
    <property type="match status" value="1"/>
</dbReference>
<dbReference type="Gene3D" id="4.10.240.10">
    <property type="entry name" value="Zn(2)-C6 fungal-type DNA-binding domain"/>
    <property type="match status" value="1"/>
</dbReference>
<evidence type="ECO:0000256" key="1">
    <source>
        <dbReference type="ARBA" id="ARBA00004123"/>
    </source>
</evidence>
<evidence type="ECO:0000256" key="2">
    <source>
        <dbReference type="ARBA" id="ARBA00023242"/>
    </source>
</evidence>
<dbReference type="GO" id="GO:0008270">
    <property type="term" value="F:zinc ion binding"/>
    <property type="evidence" value="ECO:0007669"/>
    <property type="project" value="InterPro"/>
</dbReference>
<keyword evidence="2" id="KW-0539">Nucleus</keyword>
<dbReference type="PROSITE" id="PS50048">
    <property type="entry name" value="ZN2_CY6_FUNGAL_2"/>
    <property type="match status" value="1"/>
</dbReference>
<dbReference type="PANTHER" id="PTHR37534:SF20">
    <property type="entry name" value="PRO1A C6 ZINK-FINGER PROTEIN"/>
    <property type="match status" value="1"/>
</dbReference>
<reference evidence="5" key="1">
    <citation type="submission" date="2021-07" db="EMBL/GenBank/DDBJ databases">
        <authorList>
            <person name="Durling M."/>
        </authorList>
    </citation>
    <scope>NUCLEOTIDE SEQUENCE</scope>
</reference>
<dbReference type="GO" id="GO:0005634">
    <property type="term" value="C:nucleus"/>
    <property type="evidence" value="ECO:0007669"/>
    <property type="project" value="UniProtKB-SubCell"/>
</dbReference>
<gene>
    <name evidence="5" type="ORF">HYFRA_00001823</name>
</gene>
<dbReference type="EMBL" id="CAJVRL010000001">
    <property type="protein sequence ID" value="CAG8948702.1"/>
    <property type="molecule type" value="Genomic_DNA"/>
</dbReference>
<dbReference type="InterPro" id="IPR001138">
    <property type="entry name" value="Zn2Cys6_DnaBD"/>
</dbReference>
<evidence type="ECO:0000313" key="6">
    <source>
        <dbReference type="Proteomes" id="UP000696280"/>
    </source>
</evidence>
<dbReference type="InterPro" id="IPR021858">
    <property type="entry name" value="Fun_TF"/>
</dbReference>
<dbReference type="PROSITE" id="PS00463">
    <property type="entry name" value="ZN2_CY6_FUNGAL_1"/>
    <property type="match status" value="1"/>
</dbReference>
<feature type="domain" description="Zn(2)-C6 fungal-type" evidence="4">
    <location>
        <begin position="38"/>
        <end position="67"/>
    </location>
</feature>
<accession>A0A9N9KNG9</accession>
<dbReference type="CDD" id="cd00067">
    <property type="entry name" value="GAL4"/>
    <property type="match status" value="1"/>
</dbReference>
<dbReference type="OrthoDB" id="3477330at2759"/>
<dbReference type="Proteomes" id="UP000696280">
    <property type="component" value="Unassembled WGS sequence"/>
</dbReference>
<evidence type="ECO:0000259" key="4">
    <source>
        <dbReference type="PROSITE" id="PS50048"/>
    </source>
</evidence>
<name>A0A9N9KNG9_9HELO</name>
<protein>
    <recommendedName>
        <fullName evidence="4">Zn(2)-C6 fungal-type domain-containing protein</fullName>
    </recommendedName>
</protein>
<evidence type="ECO:0000313" key="5">
    <source>
        <dbReference type="EMBL" id="CAG8948702.1"/>
    </source>
</evidence>
<comment type="subcellular location">
    <subcellularLocation>
        <location evidence="1">Nucleus</location>
    </subcellularLocation>
</comment>
<dbReference type="PANTHER" id="PTHR37534">
    <property type="entry name" value="TRANSCRIPTIONAL ACTIVATOR PROTEIN UGA3"/>
    <property type="match status" value="1"/>
</dbReference>
<dbReference type="SMART" id="SM00066">
    <property type="entry name" value="GAL4"/>
    <property type="match status" value="1"/>
</dbReference>
<dbReference type="Pfam" id="PF11951">
    <property type="entry name" value="Fungal_trans_2"/>
    <property type="match status" value="1"/>
</dbReference>
<dbReference type="InterPro" id="IPR036864">
    <property type="entry name" value="Zn2-C6_fun-type_DNA-bd_sf"/>
</dbReference>
<proteinExistence type="predicted"/>